<keyword evidence="1" id="KW-0808">Transferase</keyword>
<dbReference type="EMBL" id="BBYR01000043">
    <property type="protein sequence ID" value="GAP37150.1"/>
    <property type="molecule type" value="Genomic_DNA"/>
</dbReference>
<dbReference type="AlphaFoldDB" id="A0A0K8P4S6"/>
<name>A0A0K8P4S6_PISS1</name>
<reference evidence="3" key="1">
    <citation type="submission" date="2015-07" db="EMBL/GenBank/DDBJ databases">
        <title>Discovery of a poly(ethylene terephthalate assimilation.</title>
        <authorList>
            <person name="Yoshida S."/>
            <person name="Hiraga K."/>
            <person name="Takehana T."/>
            <person name="Taniguchi I."/>
            <person name="Yamaji H."/>
            <person name="Maeda Y."/>
            <person name="Toyohara K."/>
            <person name="Miyamoto K."/>
            <person name="Kimura Y."/>
            <person name="Oda K."/>
        </authorList>
    </citation>
    <scope>NUCLEOTIDE SEQUENCE [LARGE SCALE GENOMIC DNA]</scope>
    <source>
        <strain evidence="3">NBRC 110686 / TISTR 2288 / 201-F6</strain>
    </source>
</reference>
<dbReference type="Gene3D" id="3.40.50.10540">
    <property type="entry name" value="Crotonobetainyl-coa:carnitine coa-transferase, domain 1"/>
    <property type="match status" value="1"/>
</dbReference>
<dbReference type="Proteomes" id="UP000037660">
    <property type="component" value="Unassembled WGS sequence"/>
</dbReference>
<keyword evidence="3" id="KW-1185">Reference proteome</keyword>
<dbReference type="InterPro" id="IPR003673">
    <property type="entry name" value="CoA-Trfase_fam_III"/>
</dbReference>
<dbReference type="Gene3D" id="3.30.1540.10">
    <property type="entry name" value="formyl-coa transferase, domain 3"/>
    <property type="match status" value="1"/>
</dbReference>
<evidence type="ECO:0000313" key="2">
    <source>
        <dbReference type="EMBL" id="GAP37150.1"/>
    </source>
</evidence>
<dbReference type="RefSeq" id="WP_231638171.1">
    <property type="nucleotide sequence ID" value="NZ_BBYR01000043.1"/>
</dbReference>
<organism evidence="2 3">
    <name type="scientific">Piscinibacter sakaiensis</name>
    <name type="common">Ideonella sakaiensis</name>
    <dbReference type="NCBI Taxonomy" id="1547922"/>
    <lineage>
        <taxon>Bacteria</taxon>
        <taxon>Pseudomonadati</taxon>
        <taxon>Pseudomonadota</taxon>
        <taxon>Betaproteobacteria</taxon>
        <taxon>Burkholderiales</taxon>
        <taxon>Sphaerotilaceae</taxon>
        <taxon>Piscinibacter</taxon>
    </lineage>
</organism>
<sequence>MTDAMTNAGTDIQQRLAAFPEHRPRPAGAPLPLAGMRVVDFTHFIAGPLATMILADMGADVIKVEAIGAGDAYRYYPPAHPDDPTLGGPYLWCNRNKRSIALDLKSEDGQRIARELIAGADVVAENFSTGVMDRLGLGYEACKALNPRVVFASVSAYGRDGAFADRLGFDPIAQVESGFVSMNGYGDRQGVRALSPVMDISSAMMAGNAILGALLARERLGIGQQVEVALFDNAVLMTGYATVQHLFSGDEPQRHGNTSPDTCPSGVFEASDGAFYINCGNSKIFQRLMAQVLERPDLAEAPAYATPKGRIARREELFAILGEAFARQPWQYWQPRMRAAAVPCGQVRSVGQAIRSPEATDRRLVTRVPHARHGWVPNIASPIRYSATPLADPVAAPGIGENSAEILRDVLGYGDDRIAALVQAGAVATTPATTA</sequence>
<evidence type="ECO:0000256" key="1">
    <source>
        <dbReference type="ARBA" id="ARBA00022679"/>
    </source>
</evidence>
<comment type="caution">
    <text evidence="2">The sequence shown here is derived from an EMBL/GenBank/DDBJ whole genome shotgun (WGS) entry which is preliminary data.</text>
</comment>
<accession>A0A0K8P4S6</accession>
<dbReference type="SUPFAM" id="SSF89796">
    <property type="entry name" value="CoA-transferase family III (CaiB/BaiF)"/>
    <property type="match status" value="1"/>
</dbReference>
<protein>
    <submittedName>
        <fullName evidence="2">L-carnitine dehydratase</fullName>
    </submittedName>
</protein>
<gene>
    <name evidence="2" type="ORF">ISF6_3005</name>
</gene>
<dbReference type="PANTHER" id="PTHR48207:SF4">
    <property type="entry name" value="BLL6097 PROTEIN"/>
    <property type="match status" value="1"/>
</dbReference>
<dbReference type="InterPro" id="IPR023606">
    <property type="entry name" value="CoA-Trfase_III_dom_1_sf"/>
</dbReference>
<dbReference type="PANTHER" id="PTHR48207">
    <property type="entry name" value="SUCCINATE--HYDROXYMETHYLGLUTARATE COA-TRANSFERASE"/>
    <property type="match status" value="1"/>
</dbReference>
<dbReference type="STRING" id="1547922.ISF6_3005"/>
<proteinExistence type="predicted"/>
<evidence type="ECO:0000313" key="3">
    <source>
        <dbReference type="Proteomes" id="UP000037660"/>
    </source>
</evidence>
<dbReference type="Pfam" id="PF02515">
    <property type="entry name" value="CoA_transf_3"/>
    <property type="match status" value="1"/>
</dbReference>
<dbReference type="InterPro" id="IPR044855">
    <property type="entry name" value="CoA-Trfase_III_dom3_sf"/>
</dbReference>
<reference evidence="2 3" key="2">
    <citation type="journal article" date="2016" name="Science">
        <title>A bacterium that degrades and assimilates poly(ethylene terephthalate).</title>
        <authorList>
            <person name="Yoshida S."/>
            <person name="Hiraga K."/>
            <person name="Takehana T."/>
            <person name="Taniguchi I."/>
            <person name="Yamaji H."/>
            <person name="Maeda Y."/>
            <person name="Toyohara K."/>
            <person name="Miyamoto K."/>
            <person name="Kimura Y."/>
            <person name="Oda K."/>
        </authorList>
    </citation>
    <scope>NUCLEOTIDE SEQUENCE [LARGE SCALE GENOMIC DNA]</scope>
    <source>
        <strain evidence="3">NBRC 110686 / TISTR 2288 / 201-F6</strain>
    </source>
</reference>
<dbReference type="GO" id="GO:0008410">
    <property type="term" value="F:CoA-transferase activity"/>
    <property type="evidence" value="ECO:0007669"/>
    <property type="project" value="TreeGrafter"/>
</dbReference>
<dbReference type="InterPro" id="IPR050483">
    <property type="entry name" value="CoA-transferase_III_domain"/>
</dbReference>